<comment type="caution">
    <text evidence="3">The sequence shown here is derived from an EMBL/GenBank/DDBJ whole genome shotgun (WGS) entry which is preliminary data.</text>
</comment>
<dbReference type="CDD" id="cd07129">
    <property type="entry name" value="ALDH_KGSADH"/>
    <property type="match status" value="1"/>
</dbReference>
<dbReference type="RefSeq" id="WP_309937290.1">
    <property type="nucleotide sequence ID" value="NZ_AP025305.1"/>
</dbReference>
<sequence length="505" mass="53751">METLEKGKYTLENPSAEELNGLLELSNQAFATFRKLSGARKAEFLDAIADEIVALGDDLVQAACEESGLPEGRIVGERGRTTGQLKLFASLVREGSWLEATVDTAIPDRQPVPKPDIRKMLVGLGPVAVFGASNFPLAFSTAGGDTASALAAGCPVIVKAHEGHPRTSDLVATAIYRAAEKTEMPEGVFTMVHGSGVVVGQALVKHPIVKAVGFTGSTYAGRALYDAAAQREVPIPVFAEMGSINPVLLMPEALDNKAEALGQLYAGSITLGVGQFCTNPGLLLAKKGASLDTFVSALSTAIEATAPAKMLNDRVHGGYTKSLEEALAQKGIEVIARSSAEANAENIEGRPTIATVEAETFLNNPKLHEEVFGPYSLIVQYDSEEELDAIVETLEGQLTVTIMAEDSEIANYSNVIDKLENITGRIIFNGVPTGVEVCPSMQHGGPYPAASDSRFTSVGTGAIRRFVRPLAFQNWPQALLPEELRDDNSLNIWRTVNGELTKDSL</sequence>
<evidence type="ECO:0000256" key="1">
    <source>
        <dbReference type="ARBA" id="ARBA00023002"/>
    </source>
</evidence>
<reference evidence="3" key="1">
    <citation type="submission" date="2023-07" db="EMBL/GenBank/DDBJ databases">
        <title>Genomic Encyclopedia of Type Strains, Phase IV (KMG-IV): sequencing the most valuable type-strain genomes for metagenomic binning, comparative biology and taxonomic classification.</title>
        <authorList>
            <person name="Goeker M."/>
        </authorList>
    </citation>
    <scope>NUCLEOTIDE SEQUENCE</scope>
    <source>
        <strain evidence="3">DSM 26174</strain>
    </source>
</reference>
<dbReference type="GO" id="GO:0033721">
    <property type="term" value="F:aldehyde dehydrogenase (NADP+) activity"/>
    <property type="evidence" value="ECO:0007669"/>
    <property type="project" value="UniProtKB-EC"/>
</dbReference>
<evidence type="ECO:0000259" key="2">
    <source>
        <dbReference type="Pfam" id="PF00171"/>
    </source>
</evidence>
<gene>
    <name evidence="3" type="ORF">HNQ88_000795</name>
</gene>
<dbReference type="SUPFAM" id="SSF53720">
    <property type="entry name" value="ALDH-like"/>
    <property type="match status" value="1"/>
</dbReference>
<dbReference type="InterPro" id="IPR050740">
    <property type="entry name" value="Aldehyde_DH_Superfamily"/>
</dbReference>
<evidence type="ECO:0000313" key="3">
    <source>
        <dbReference type="EMBL" id="MDR6237819.1"/>
    </source>
</evidence>
<evidence type="ECO:0000313" key="4">
    <source>
        <dbReference type="Proteomes" id="UP001185092"/>
    </source>
</evidence>
<dbReference type="Gene3D" id="3.40.309.10">
    <property type="entry name" value="Aldehyde Dehydrogenase, Chain A, domain 2"/>
    <property type="match status" value="1"/>
</dbReference>
<dbReference type="InterPro" id="IPR016163">
    <property type="entry name" value="Ald_DH_C"/>
</dbReference>
<dbReference type="InterPro" id="IPR015590">
    <property type="entry name" value="Aldehyde_DH_dom"/>
</dbReference>
<accession>A0AAE4BPC4</accession>
<dbReference type="InterPro" id="IPR016161">
    <property type="entry name" value="Ald_DH/histidinol_DH"/>
</dbReference>
<dbReference type="Proteomes" id="UP001185092">
    <property type="component" value="Unassembled WGS sequence"/>
</dbReference>
<dbReference type="AlphaFoldDB" id="A0AAE4BPC4"/>
<dbReference type="EMBL" id="JAVDQD010000001">
    <property type="protein sequence ID" value="MDR6237819.1"/>
    <property type="molecule type" value="Genomic_DNA"/>
</dbReference>
<protein>
    <submittedName>
        <fullName evidence="3">NADP-dependent aldehyde dehydrogenase</fullName>
        <ecNumber evidence="3">1.2.1.4</ecNumber>
    </submittedName>
</protein>
<proteinExistence type="predicted"/>
<dbReference type="InterPro" id="IPR016162">
    <property type="entry name" value="Ald_DH_N"/>
</dbReference>
<dbReference type="Pfam" id="PF00171">
    <property type="entry name" value="Aldedh"/>
    <property type="match status" value="1"/>
</dbReference>
<dbReference type="PANTHER" id="PTHR43353:SF3">
    <property type="entry name" value="ALDEHYDE DEHYDROGENASE-RELATED"/>
    <property type="match status" value="1"/>
</dbReference>
<keyword evidence="1 3" id="KW-0560">Oxidoreductase</keyword>
<dbReference type="Gene3D" id="3.40.605.10">
    <property type="entry name" value="Aldehyde Dehydrogenase, Chain A, domain 1"/>
    <property type="match status" value="1"/>
</dbReference>
<feature type="domain" description="Aldehyde dehydrogenase" evidence="2">
    <location>
        <begin position="14"/>
        <end position="437"/>
    </location>
</feature>
<keyword evidence="4" id="KW-1185">Reference proteome</keyword>
<dbReference type="EC" id="1.2.1.4" evidence="3"/>
<organism evidence="3 4">
    <name type="scientific">Aureibacter tunicatorum</name>
    <dbReference type="NCBI Taxonomy" id="866807"/>
    <lineage>
        <taxon>Bacteria</taxon>
        <taxon>Pseudomonadati</taxon>
        <taxon>Bacteroidota</taxon>
        <taxon>Cytophagia</taxon>
        <taxon>Cytophagales</taxon>
        <taxon>Persicobacteraceae</taxon>
        <taxon>Aureibacter</taxon>
    </lineage>
</organism>
<name>A0AAE4BPC4_9BACT</name>
<dbReference type="PANTHER" id="PTHR43353">
    <property type="entry name" value="SUCCINATE-SEMIALDEHYDE DEHYDROGENASE, MITOCHONDRIAL"/>
    <property type="match status" value="1"/>
</dbReference>
<dbReference type="InterPro" id="IPR044151">
    <property type="entry name" value="ALDH_KGSADH"/>
</dbReference>